<feature type="region of interest" description="Disordered" evidence="1">
    <location>
        <begin position="40"/>
        <end position="69"/>
    </location>
</feature>
<protein>
    <submittedName>
        <fullName evidence="2">Uncharacterized protein</fullName>
    </submittedName>
</protein>
<reference evidence="2" key="1">
    <citation type="submission" date="2018-11" db="EMBL/GenBank/DDBJ databases">
        <authorList>
            <consortium name="Genoscope - CEA"/>
            <person name="William W."/>
        </authorList>
    </citation>
    <scope>NUCLEOTIDE SEQUENCE</scope>
</reference>
<evidence type="ECO:0000313" key="2">
    <source>
        <dbReference type="EMBL" id="VDD00640.1"/>
    </source>
</evidence>
<dbReference type="EMBL" id="LR031574">
    <property type="protein sequence ID" value="VDD00640.1"/>
    <property type="molecule type" value="Genomic_DNA"/>
</dbReference>
<evidence type="ECO:0000256" key="1">
    <source>
        <dbReference type="SAM" id="MobiDB-lite"/>
    </source>
</evidence>
<organism evidence="2">
    <name type="scientific">Brassica campestris</name>
    <name type="common">Field mustard</name>
    <dbReference type="NCBI Taxonomy" id="3711"/>
    <lineage>
        <taxon>Eukaryota</taxon>
        <taxon>Viridiplantae</taxon>
        <taxon>Streptophyta</taxon>
        <taxon>Embryophyta</taxon>
        <taxon>Tracheophyta</taxon>
        <taxon>Spermatophyta</taxon>
        <taxon>Magnoliopsida</taxon>
        <taxon>eudicotyledons</taxon>
        <taxon>Gunneridae</taxon>
        <taxon>Pentapetalae</taxon>
        <taxon>rosids</taxon>
        <taxon>malvids</taxon>
        <taxon>Brassicales</taxon>
        <taxon>Brassicaceae</taxon>
        <taxon>Brassiceae</taxon>
        <taxon>Brassica</taxon>
    </lineage>
</organism>
<name>A0A3P6BH75_BRACM</name>
<accession>A0A3P6BH75</accession>
<dbReference type="AlphaFoldDB" id="A0A3P6BH75"/>
<feature type="compositionally biased region" description="Polar residues" evidence="1">
    <location>
        <begin position="40"/>
        <end position="55"/>
    </location>
</feature>
<gene>
    <name evidence="2" type="ORF">BRAA07T30627Z</name>
</gene>
<proteinExistence type="predicted"/>
<sequence length="84" mass="9263">MATRVESESERISAAVRSPSHRFRSNEVQISSAHYLTRYSTTSSPTFRPNTQSEPRSCPNDGSMYGAKPLVSPSIAAHRITLIP</sequence>
<feature type="region of interest" description="Disordered" evidence="1">
    <location>
        <begin position="1"/>
        <end position="22"/>
    </location>
</feature>
<feature type="compositionally biased region" description="Basic and acidic residues" evidence="1">
    <location>
        <begin position="1"/>
        <end position="11"/>
    </location>
</feature>